<dbReference type="Proteomes" id="UP000314294">
    <property type="component" value="Unassembled WGS sequence"/>
</dbReference>
<organism evidence="1 2">
    <name type="scientific">Liparis tanakae</name>
    <name type="common">Tanaka's snailfish</name>
    <dbReference type="NCBI Taxonomy" id="230148"/>
    <lineage>
        <taxon>Eukaryota</taxon>
        <taxon>Metazoa</taxon>
        <taxon>Chordata</taxon>
        <taxon>Craniata</taxon>
        <taxon>Vertebrata</taxon>
        <taxon>Euteleostomi</taxon>
        <taxon>Actinopterygii</taxon>
        <taxon>Neopterygii</taxon>
        <taxon>Teleostei</taxon>
        <taxon>Neoteleostei</taxon>
        <taxon>Acanthomorphata</taxon>
        <taxon>Eupercaria</taxon>
        <taxon>Perciformes</taxon>
        <taxon>Cottioidei</taxon>
        <taxon>Cottales</taxon>
        <taxon>Liparidae</taxon>
        <taxon>Liparis</taxon>
    </lineage>
</organism>
<accession>A0A4Z2HPQ0</accession>
<protein>
    <submittedName>
        <fullName evidence="1">Uncharacterized protein</fullName>
    </submittedName>
</protein>
<name>A0A4Z2HPQ0_9TELE</name>
<comment type="caution">
    <text evidence="1">The sequence shown here is derived from an EMBL/GenBank/DDBJ whole genome shotgun (WGS) entry which is preliminary data.</text>
</comment>
<dbReference type="EMBL" id="SRLO01000198">
    <property type="protein sequence ID" value="TNN67819.1"/>
    <property type="molecule type" value="Genomic_DNA"/>
</dbReference>
<keyword evidence="2" id="KW-1185">Reference proteome</keyword>
<dbReference type="AlphaFoldDB" id="A0A4Z2HPQ0"/>
<evidence type="ECO:0000313" key="1">
    <source>
        <dbReference type="EMBL" id="TNN67819.1"/>
    </source>
</evidence>
<proteinExistence type="predicted"/>
<sequence length="111" mass="11812">MQPIRQWLSRVWHLAWPREDVRLVTKTSPHGGGGHGDDLIGGATGQLCELAGAVARLAGVGAIASESCDGVRLHPRNSLHGVTVTEYAVLHLRSDSAHTGAVSLQWMTSLV</sequence>
<reference evidence="1 2" key="1">
    <citation type="submission" date="2019-03" db="EMBL/GenBank/DDBJ databases">
        <title>First draft genome of Liparis tanakae, snailfish: a comprehensive survey of snailfish specific genes.</title>
        <authorList>
            <person name="Kim W."/>
            <person name="Song I."/>
            <person name="Jeong J.-H."/>
            <person name="Kim D."/>
            <person name="Kim S."/>
            <person name="Ryu S."/>
            <person name="Song J.Y."/>
            <person name="Lee S.K."/>
        </authorList>
    </citation>
    <scope>NUCLEOTIDE SEQUENCE [LARGE SCALE GENOMIC DNA]</scope>
    <source>
        <tissue evidence="1">Muscle</tissue>
    </source>
</reference>
<gene>
    <name evidence="1" type="ORF">EYF80_021973</name>
</gene>
<evidence type="ECO:0000313" key="2">
    <source>
        <dbReference type="Proteomes" id="UP000314294"/>
    </source>
</evidence>